<dbReference type="InterPro" id="IPR000639">
    <property type="entry name" value="Epox_hydrolase-like"/>
</dbReference>
<dbReference type="EMBL" id="LDTZ01000017">
    <property type="protein sequence ID" value="KNA90958.1"/>
    <property type="molecule type" value="Genomic_DNA"/>
</dbReference>
<keyword evidence="3" id="KW-0378">Hydrolase</keyword>
<evidence type="ECO:0000313" key="6">
    <source>
        <dbReference type="Proteomes" id="UP000037247"/>
    </source>
</evidence>
<evidence type="ECO:0000259" key="4">
    <source>
        <dbReference type="Pfam" id="PF06441"/>
    </source>
</evidence>
<dbReference type="PRINTS" id="PR00412">
    <property type="entry name" value="EPOXHYDRLASE"/>
</dbReference>
<evidence type="ECO:0000256" key="3">
    <source>
        <dbReference type="ARBA" id="ARBA00022801"/>
    </source>
</evidence>
<evidence type="ECO:0000256" key="2">
    <source>
        <dbReference type="ARBA" id="ARBA00022797"/>
    </source>
</evidence>
<gene>
    <name evidence="5" type="ORF">ABW18_11555</name>
</gene>
<dbReference type="InterPro" id="IPR016292">
    <property type="entry name" value="Epoxide_hydrolase"/>
</dbReference>
<dbReference type="InterPro" id="IPR010497">
    <property type="entry name" value="Epoxide_hydro_N"/>
</dbReference>
<dbReference type="Pfam" id="PF06441">
    <property type="entry name" value="EHN"/>
    <property type="match status" value="1"/>
</dbReference>
<evidence type="ECO:0000256" key="1">
    <source>
        <dbReference type="ARBA" id="ARBA00010088"/>
    </source>
</evidence>
<evidence type="ECO:0000313" key="5">
    <source>
        <dbReference type="EMBL" id="KNA90958.1"/>
    </source>
</evidence>
<feature type="domain" description="Epoxide hydrolase N-terminal" evidence="4">
    <location>
        <begin position="7"/>
        <end position="113"/>
    </location>
</feature>
<name>A0ABR5IBG7_9ACTN</name>
<dbReference type="InterPro" id="IPR029058">
    <property type="entry name" value="AB_hydrolase_fold"/>
</dbReference>
<proteinExistence type="inferred from homology"/>
<keyword evidence="2" id="KW-0058">Aromatic hydrocarbons catabolism</keyword>
<dbReference type="RefSeq" id="WP_049699135.1">
    <property type="nucleotide sequence ID" value="NZ_JAQDQF010000004.1"/>
</dbReference>
<sequence>MAATSAIRPFTPHTDPAVVDDLRRRLRTTRWTDAPEGSGWSMGTDVSYVRDLADYWRTDFDWAAFESTIAELPHFTATIDGLDIHVIHSPASDPDAAFPVLLAHGWPDCFWRFLKVIPLLTDPAAHGADPADAFTLIVPDMPGFGYSSHPSGPTPDTRDIARMWGQLMHLLGYERYGVAGGDMGSHVARYLALAQPDRVVAVHRTDAGLPPATIDRSTLSPEEIAWIDDAARWSATEGAYAAMHSTKPQTAAIGLADSPVGVASWIVEKLRSWSDCDGDLDSIYTRDEILTLVTQYWVTNTIGSSIRTYRANAAIPVEDRMRYVDVPSGFSIFGGDVVRPPRAWLERTANTVYHSEPARGGHFAPFEVPESYATELRTFFRPYRNA</sequence>
<dbReference type="SUPFAM" id="SSF53474">
    <property type="entry name" value="alpha/beta-Hydrolases"/>
    <property type="match status" value="1"/>
</dbReference>
<comment type="caution">
    <text evidence="5">The sequence shown here is derived from an EMBL/GenBank/DDBJ whole genome shotgun (WGS) entry which is preliminary data.</text>
</comment>
<dbReference type="PANTHER" id="PTHR21661">
    <property type="entry name" value="EPOXIDE HYDROLASE 1-RELATED"/>
    <property type="match status" value="1"/>
</dbReference>
<accession>A0ABR5IBG7</accession>
<protein>
    <submittedName>
        <fullName evidence="5">Multidrug MFS transporter</fullName>
    </submittedName>
</protein>
<dbReference type="Gene3D" id="3.40.50.1820">
    <property type="entry name" value="alpha/beta hydrolase"/>
    <property type="match status" value="1"/>
</dbReference>
<organism evidence="5 6">
    <name type="scientific">Gordonia jacobaea</name>
    <dbReference type="NCBI Taxonomy" id="122202"/>
    <lineage>
        <taxon>Bacteria</taxon>
        <taxon>Bacillati</taxon>
        <taxon>Actinomycetota</taxon>
        <taxon>Actinomycetes</taxon>
        <taxon>Mycobacteriales</taxon>
        <taxon>Gordoniaceae</taxon>
        <taxon>Gordonia</taxon>
    </lineage>
</organism>
<keyword evidence="6" id="KW-1185">Reference proteome</keyword>
<comment type="similarity">
    <text evidence="1">Belongs to the peptidase S33 family.</text>
</comment>
<dbReference type="PIRSF" id="PIRSF001112">
    <property type="entry name" value="Epoxide_hydrolase"/>
    <property type="match status" value="1"/>
</dbReference>
<dbReference type="PANTHER" id="PTHR21661:SF35">
    <property type="entry name" value="EPOXIDE HYDROLASE"/>
    <property type="match status" value="1"/>
</dbReference>
<reference evidence="5 6" key="1">
    <citation type="submission" date="2015-05" db="EMBL/GenBank/DDBJ databases">
        <title>Draft genome sequence of the bacterium Gordonia jacobaea a new member of the Gordonia genus.</title>
        <authorList>
            <person name="Jimenez-Galisteo G."/>
            <person name="Dominguez A."/>
            <person name="Munoz E."/>
            <person name="Vinas M."/>
        </authorList>
    </citation>
    <scope>NUCLEOTIDE SEQUENCE [LARGE SCALE GENOMIC DNA]</scope>
    <source>
        <strain evidence="6">mv1</strain>
    </source>
</reference>
<dbReference type="Proteomes" id="UP000037247">
    <property type="component" value="Unassembled WGS sequence"/>
</dbReference>